<dbReference type="Pfam" id="PF26002">
    <property type="entry name" value="Beta-barrel_AprE"/>
    <property type="match status" value="1"/>
</dbReference>
<dbReference type="Gene3D" id="2.40.30.170">
    <property type="match status" value="1"/>
</dbReference>
<dbReference type="SUPFAM" id="SSF56954">
    <property type="entry name" value="Outer membrane efflux proteins (OEP)"/>
    <property type="match status" value="1"/>
</dbReference>
<dbReference type="PANTHER" id="PTHR30386">
    <property type="entry name" value="MEMBRANE FUSION SUBUNIT OF EMRAB-TOLC MULTIDRUG EFFLUX PUMP"/>
    <property type="match status" value="1"/>
</dbReference>
<name>A0A0F5VAJ3_9GAMM</name>
<dbReference type="Gene3D" id="2.40.50.100">
    <property type="match status" value="2"/>
</dbReference>
<feature type="domain" description="AprE-like long alpha-helical hairpin" evidence="11">
    <location>
        <begin position="92"/>
        <end position="288"/>
    </location>
</feature>
<dbReference type="AlphaFoldDB" id="A0A0F5VAJ3"/>
<evidence type="ECO:0000256" key="1">
    <source>
        <dbReference type="ARBA" id="ARBA00004377"/>
    </source>
</evidence>
<dbReference type="NCBIfam" id="TIGR01843">
    <property type="entry name" value="type_I_hlyD"/>
    <property type="match status" value="1"/>
</dbReference>
<comment type="caution">
    <text evidence="13">The sequence shown here is derived from an EMBL/GenBank/DDBJ whole genome shotgun (WGS) entry which is preliminary data.</text>
</comment>
<evidence type="ECO:0000256" key="6">
    <source>
        <dbReference type="ARBA" id="ARBA00022692"/>
    </source>
</evidence>
<keyword evidence="6" id="KW-0812">Transmembrane</keyword>
<dbReference type="InterPro" id="IPR010129">
    <property type="entry name" value="T1SS_HlyD"/>
</dbReference>
<dbReference type="OrthoDB" id="9775513at2"/>
<sequence length="439" mass="48869">MSSQIMWSNNRQAYRSRKLIWLCVALCAATLIWASWAKLDEVVVGEGKVVPTLSVQKIQSLEGGIIRQVLVSQGDRVSQGQPLMILDDTRFRAAYQEAGQQVQSLLAQEKRLKAELGSVKVNPKADDWRQQVVIDKQPLDIDPGLPAELNARANYAERLEQLASELEQAKFRIDQQDQAYRDTQNTIQTLKRSLEIVEKEISMLRDVVASGAVAEVELLKLRRDYVKLVGDLASANTLAQKQKATYSEAIVDFRGIAFDFRSKAQGQLNEVSAKLAQLNESQQALADQLKRTQILSPVDGTVKDVLIRSIGGVVRPGEPMMELVPYNSSLIVETKISPQDIAFVHVGLEATVKFSAYDFVIYGGQKGKVIYVSADALQTEEGDAYYRAHIRLDANEDAQPFTIIPGMQTAVDILTGQKTVLSYWLKPLLRAKEVALREP</sequence>
<evidence type="ECO:0000256" key="8">
    <source>
        <dbReference type="ARBA" id="ARBA00023136"/>
    </source>
</evidence>
<evidence type="ECO:0000313" key="13">
    <source>
        <dbReference type="EMBL" id="KKC99097.1"/>
    </source>
</evidence>
<keyword evidence="8" id="KW-0472">Membrane</keyword>
<dbReference type="InterPro" id="IPR058982">
    <property type="entry name" value="Beta-barrel_AprE"/>
</dbReference>
<dbReference type="PRINTS" id="PR01490">
    <property type="entry name" value="RTXTOXIND"/>
</dbReference>
<feature type="domain" description="AprE-like beta-barrel" evidence="12">
    <location>
        <begin position="330"/>
        <end position="416"/>
    </location>
</feature>
<dbReference type="EMBL" id="JWYV01000013">
    <property type="protein sequence ID" value="KKC99097.1"/>
    <property type="molecule type" value="Genomic_DNA"/>
</dbReference>
<dbReference type="STRING" id="265726.KY46_14750"/>
<dbReference type="PATRIC" id="fig|265726.11.peg.1198"/>
<evidence type="ECO:0000256" key="9">
    <source>
        <dbReference type="RuleBase" id="RU365093"/>
    </source>
</evidence>
<evidence type="ECO:0000256" key="2">
    <source>
        <dbReference type="ARBA" id="ARBA00009477"/>
    </source>
</evidence>
<evidence type="ECO:0000313" key="14">
    <source>
        <dbReference type="Proteomes" id="UP000033633"/>
    </source>
</evidence>
<keyword evidence="7" id="KW-1133">Transmembrane helix</keyword>
<protein>
    <recommendedName>
        <fullName evidence="9">Membrane fusion protein (MFP) family protein</fullName>
    </recommendedName>
</protein>
<evidence type="ECO:0000259" key="11">
    <source>
        <dbReference type="Pfam" id="PF25994"/>
    </source>
</evidence>
<keyword evidence="14" id="KW-1185">Reference proteome</keyword>
<keyword evidence="10" id="KW-0175">Coiled coil</keyword>
<evidence type="ECO:0000256" key="3">
    <source>
        <dbReference type="ARBA" id="ARBA00022448"/>
    </source>
</evidence>
<feature type="coiled-coil region" evidence="10">
    <location>
        <begin position="261"/>
        <end position="288"/>
    </location>
</feature>
<dbReference type="PANTHER" id="PTHR30386:SF26">
    <property type="entry name" value="TRANSPORT PROTEIN COMB"/>
    <property type="match status" value="1"/>
</dbReference>
<comment type="subcellular location">
    <subcellularLocation>
        <location evidence="1 9">Cell inner membrane</location>
        <topology evidence="1 9">Single-pass membrane protein</topology>
    </subcellularLocation>
</comment>
<dbReference type="RefSeq" id="WP_046221404.1">
    <property type="nucleotide sequence ID" value="NZ_JWYV01000013.1"/>
</dbReference>
<proteinExistence type="inferred from homology"/>
<gene>
    <name evidence="13" type="ORF">KY46_14750</name>
</gene>
<keyword evidence="4 9" id="KW-1003">Cell membrane</keyword>
<dbReference type="GO" id="GO:0015031">
    <property type="term" value="P:protein transport"/>
    <property type="evidence" value="ECO:0007669"/>
    <property type="project" value="InterPro"/>
</dbReference>
<dbReference type="Proteomes" id="UP000033633">
    <property type="component" value="Unassembled WGS sequence"/>
</dbReference>
<evidence type="ECO:0000256" key="5">
    <source>
        <dbReference type="ARBA" id="ARBA00022519"/>
    </source>
</evidence>
<dbReference type="InterPro" id="IPR050739">
    <property type="entry name" value="MFP"/>
</dbReference>
<feature type="coiled-coil region" evidence="10">
    <location>
        <begin position="152"/>
        <end position="207"/>
    </location>
</feature>
<dbReference type="GO" id="GO:0005886">
    <property type="term" value="C:plasma membrane"/>
    <property type="evidence" value="ECO:0007669"/>
    <property type="project" value="UniProtKB-SubCell"/>
</dbReference>
<reference evidence="13 14" key="1">
    <citation type="submission" date="2014-12" db="EMBL/GenBank/DDBJ databases">
        <title>Mercury Reductase activity and rhizosphere competence traits in the genome of root associated Photobacterium halotolerans MELD1.</title>
        <authorList>
            <person name="Mathew D.C."/>
            <person name="Huang C.-C."/>
        </authorList>
    </citation>
    <scope>NUCLEOTIDE SEQUENCE [LARGE SCALE GENOMIC DNA]</scope>
    <source>
        <strain evidence="13 14">MELD1</strain>
    </source>
</reference>
<accession>A0A0F5VAJ3</accession>
<keyword evidence="3 9" id="KW-0813">Transport</keyword>
<dbReference type="Pfam" id="PF25994">
    <property type="entry name" value="HH_AprE"/>
    <property type="match status" value="1"/>
</dbReference>
<organism evidence="13 14">
    <name type="scientific">Photobacterium halotolerans</name>
    <dbReference type="NCBI Taxonomy" id="265726"/>
    <lineage>
        <taxon>Bacteria</taxon>
        <taxon>Pseudomonadati</taxon>
        <taxon>Pseudomonadota</taxon>
        <taxon>Gammaproteobacteria</taxon>
        <taxon>Vibrionales</taxon>
        <taxon>Vibrionaceae</taxon>
        <taxon>Photobacterium</taxon>
    </lineage>
</organism>
<evidence type="ECO:0000256" key="4">
    <source>
        <dbReference type="ARBA" id="ARBA00022475"/>
    </source>
</evidence>
<dbReference type="InterPro" id="IPR058781">
    <property type="entry name" value="HH_AprE-like"/>
</dbReference>
<evidence type="ECO:0000259" key="12">
    <source>
        <dbReference type="Pfam" id="PF26002"/>
    </source>
</evidence>
<keyword evidence="5 9" id="KW-0997">Cell inner membrane</keyword>
<evidence type="ECO:0000256" key="7">
    <source>
        <dbReference type="ARBA" id="ARBA00022989"/>
    </source>
</evidence>
<comment type="similarity">
    <text evidence="2 9">Belongs to the membrane fusion protein (MFP) (TC 8.A.1) family.</text>
</comment>
<evidence type="ECO:0000256" key="10">
    <source>
        <dbReference type="SAM" id="Coils"/>
    </source>
</evidence>